<keyword evidence="7" id="KW-1185">Reference proteome</keyword>
<dbReference type="RefSeq" id="WP_126140345.1">
    <property type="nucleotide sequence ID" value="NZ_RXHU01000015.1"/>
</dbReference>
<evidence type="ECO:0000256" key="4">
    <source>
        <dbReference type="SAM" id="SignalP"/>
    </source>
</evidence>
<dbReference type="InterPro" id="IPR055372">
    <property type="entry name" value="CBM96"/>
</dbReference>
<dbReference type="Gene3D" id="3.20.20.80">
    <property type="entry name" value="Glycosidases"/>
    <property type="match status" value="1"/>
</dbReference>
<organism evidence="6 7">
    <name type="scientific">Paenibacillus whitsoniae</name>
    <dbReference type="NCBI Taxonomy" id="2496558"/>
    <lineage>
        <taxon>Bacteria</taxon>
        <taxon>Bacillati</taxon>
        <taxon>Bacillota</taxon>
        <taxon>Bacilli</taxon>
        <taxon>Bacillales</taxon>
        <taxon>Paenibacillaceae</taxon>
        <taxon>Paenibacillus</taxon>
    </lineage>
</organism>
<evidence type="ECO:0000256" key="2">
    <source>
        <dbReference type="ARBA" id="ARBA00022525"/>
    </source>
</evidence>
<dbReference type="Proteomes" id="UP000276128">
    <property type="component" value="Unassembled WGS sequence"/>
</dbReference>
<protein>
    <submittedName>
        <fullName evidence="6">DNRLRE domain-containing protein</fullName>
    </submittedName>
</protein>
<comment type="subcellular location">
    <subcellularLocation>
        <location evidence="1">Secreted</location>
    </subcellularLocation>
</comment>
<comment type="caution">
    <text evidence="6">The sequence shown here is derived from an EMBL/GenBank/DDBJ whole genome shotgun (WGS) entry which is preliminary data.</text>
</comment>
<dbReference type="PROSITE" id="PS51175">
    <property type="entry name" value="CBM6"/>
    <property type="match status" value="2"/>
</dbReference>
<dbReference type="InterPro" id="IPR017853">
    <property type="entry name" value="GH"/>
</dbReference>
<evidence type="ECO:0000259" key="5">
    <source>
        <dbReference type="PROSITE" id="PS51175"/>
    </source>
</evidence>
<dbReference type="EMBL" id="RXHU01000015">
    <property type="protein sequence ID" value="RTE10882.1"/>
    <property type="molecule type" value="Genomic_DNA"/>
</dbReference>
<feature type="chain" id="PRO_5018535471" evidence="4">
    <location>
        <begin position="32"/>
        <end position="1192"/>
    </location>
</feature>
<dbReference type="NCBIfam" id="NF033679">
    <property type="entry name" value="DNRLRE_dom"/>
    <property type="match status" value="1"/>
</dbReference>
<evidence type="ECO:0000313" key="6">
    <source>
        <dbReference type="EMBL" id="RTE10882.1"/>
    </source>
</evidence>
<dbReference type="Pfam" id="PF24517">
    <property type="entry name" value="CBM96"/>
    <property type="match status" value="1"/>
</dbReference>
<sequence>MFRKLLTMSCMLVCSMSLLSGISSLPETASAATPISTLDTTTYEKPTLVADGKPFFFNGIQIRDDKILTRFNYNDAQMQNVYQLAADNGFTVANSQILWSMVQPDQQFSATASTYISGGTNASTNFSTSSSVKAKYDAANTSNQALTYLKFDFSTLLGTSADAAKIRIYVNSMDTGTANLHLYGITDDSWNASTMTWNNGAPNHSGYNVTGTLGTDLFDLGVTPSYDPVNQVAFYDFDVTDFINNHAFGDGKKASFILQTDTTNNIGVTMDGAAGTTAPPKLVISRANAWDYSWVDKVIGFAENAKLKLELMWFGSDTTKQTIDSRVPYYVIRNYTKMQTSDGRSLISKTAGYTNEGVYIFRMSKNDPNLRAQEYTALKNLFDHVAVYNTAHGNKKTVIGADISNEPGNDIGDARSYDAYSNADYTAGGYTSHTAFEADSYWTWVQNLGAAVKQSNYPVWTRINFHTFQVGFVNRNEDTKAAGGTSYVDFVGYDPYIGTTDEGYRYGLGLWPDSNYLPYNYGQNYPMIMETSAARSNSDYLNLATIAGGSAYNLYNMMANDGNDMYNNGTNNVPVANNTNIAAIKNTNIWLKSLGYDLATKKPDSAGGTKLKFFNERGGTSANITKKLRGMDVNYTTSNQGVGIAVEESDKSIALASKTASTFTLKNALAYGPVTMTTGSFDVDNNWISQGSKTFTTSGDDVVVSMNAYETILVQTTKTIPILNTTYALNDNFNSQATGAAPSGWTTSGSIGGSVTITEKPGLLDKSFRINRTATTSGQSYASKSFAPLNGIIKLKARTRFNATSSWFGAPFVFDSQGNTLIAIAFDASGNIVYKNSSGAWTTLQTYSSRAWYDLDMTLNTYTDTYDLYINGVKMLSQAPFVTPVSNIAKVQFYTENAAGVADFDSIKVYQETAPVRYEGEFTSVTANGTTISNVNDSAASGGGYSQTASSSTTGNWVEYTLNVPVDGVYNVNFGYKKNTNRGTVQLAVDGVNQGSAVDEYSASAAYSASDLGNVMLSAGNHTFRFTVTGMNTSSSSYSATFDYIELMPQVVTSIVARSEGEATSNTTSGVTVSNITGDSVASGGGYLQTSNSTAVGDWVEFTINVPVAGTYNVDFGYKKNTNRGITQLTVDGVNLGSTVDQYSSPAAYSATDLGNVTLSAGNHLFRFTVTGKNSSSSNYNFTVDYLELTLN</sequence>
<keyword evidence="2" id="KW-0964">Secreted</keyword>
<dbReference type="InterPro" id="IPR054490">
    <property type="entry name" value="BT_1020-like_b-sandwich_1"/>
</dbReference>
<feature type="domain" description="CBM6" evidence="5">
    <location>
        <begin position="1057"/>
        <end position="1190"/>
    </location>
</feature>
<dbReference type="SUPFAM" id="SSF49785">
    <property type="entry name" value="Galactose-binding domain-like"/>
    <property type="match status" value="2"/>
</dbReference>
<dbReference type="OrthoDB" id="9800974at2"/>
<evidence type="ECO:0000256" key="1">
    <source>
        <dbReference type="ARBA" id="ARBA00004613"/>
    </source>
</evidence>
<dbReference type="AlphaFoldDB" id="A0A3S0BY37"/>
<reference evidence="6 7" key="1">
    <citation type="submission" date="2018-12" db="EMBL/GenBank/DDBJ databases">
        <title>Bacillus ochoae sp. nov., Paenibacillus whitsoniae sp. nov., Paenibacillus spiritus sp. nov. Isolated from the Mars Exploration Rover during spacecraft assembly.</title>
        <authorList>
            <person name="Seuylemezian A."/>
            <person name="Vaishampayan P."/>
        </authorList>
    </citation>
    <scope>NUCLEOTIDE SEQUENCE [LARGE SCALE GENOMIC DNA]</scope>
    <source>
        <strain evidence="6 7">MER 54</strain>
    </source>
</reference>
<dbReference type="SUPFAM" id="SSF51445">
    <property type="entry name" value="(Trans)glycosidases"/>
    <property type="match status" value="1"/>
</dbReference>
<evidence type="ECO:0000313" key="7">
    <source>
        <dbReference type="Proteomes" id="UP000276128"/>
    </source>
</evidence>
<feature type="domain" description="CBM6" evidence="5">
    <location>
        <begin position="916"/>
        <end position="1048"/>
    </location>
</feature>
<dbReference type="Pfam" id="PF22585">
    <property type="entry name" value="Sialidase-like_CBM"/>
    <property type="match status" value="1"/>
</dbReference>
<evidence type="ECO:0000256" key="3">
    <source>
        <dbReference type="ARBA" id="ARBA00022729"/>
    </source>
</evidence>
<dbReference type="GO" id="GO:0030246">
    <property type="term" value="F:carbohydrate binding"/>
    <property type="evidence" value="ECO:0007669"/>
    <property type="project" value="InterPro"/>
</dbReference>
<dbReference type="GO" id="GO:0005576">
    <property type="term" value="C:extracellular region"/>
    <property type="evidence" value="ECO:0007669"/>
    <property type="project" value="UniProtKB-SubCell"/>
</dbReference>
<accession>A0A3S0BY37</accession>
<proteinExistence type="predicted"/>
<feature type="signal peptide" evidence="4">
    <location>
        <begin position="1"/>
        <end position="31"/>
    </location>
</feature>
<dbReference type="Gene3D" id="2.60.120.260">
    <property type="entry name" value="Galactose-binding domain-like"/>
    <property type="match status" value="2"/>
</dbReference>
<keyword evidence="3 4" id="KW-0732">Signal</keyword>
<dbReference type="InterPro" id="IPR005084">
    <property type="entry name" value="CBM6"/>
</dbReference>
<dbReference type="InterPro" id="IPR008979">
    <property type="entry name" value="Galactose-bd-like_sf"/>
</dbReference>
<gene>
    <name evidence="6" type="ORF">EJQ19_06370</name>
</gene>
<name>A0A3S0BY37_9BACL</name>